<comment type="caution">
    <text evidence="2">The sequence shown here is derived from an EMBL/GenBank/DDBJ whole genome shotgun (WGS) entry which is preliminary data.</text>
</comment>
<organism evidence="2 3">
    <name type="scientific">Gossypium lobatum</name>
    <dbReference type="NCBI Taxonomy" id="34289"/>
    <lineage>
        <taxon>Eukaryota</taxon>
        <taxon>Viridiplantae</taxon>
        <taxon>Streptophyta</taxon>
        <taxon>Embryophyta</taxon>
        <taxon>Tracheophyta</taxon>
        <taxon>Spermatophyta</taxon>
        <taxon>Magnoliopsida</taxon>
        <taxon>eudicotyledons</taxon>
        <taxon>Gunneridae</taxon>
        <taxon>Pentapetalae</taxon>
        <taxon>rosids</taxon>
        <taxon>malvids</taxon>
        <taxon>Malvales</taxon>
        <taxon>Malvaceae</taxon>
        <taxon>Malvoideae</taxon>
        <taxon>Gossypium</taxon>
    </lineage>
</organism>
<dbReference type="Proteomes" id="UP000593572">
    <property type="component" value="Unassembled WGS sequence"/>
</dbReference>
<feature type="region of interest" description="Disordered" evidence="1">
    <location>
        <begin position="41"/>
        <end position="62"/>
    </location>
</feature>
<proteinExistence type="predicted"/>
<feature type="compositionally biased region" description="Polar residues" evidence="1">
    <location>
        <begin position="101"/>
        <end position="110"/>
    </location>
</feature>
<evidence type="ECO:0000313" key="3">
    <source>
        <dbReference type="Proteomes" id="UP000593572"/>
    </source>
</evidence>
<evidence type="ECO:0000256" key="1">
    <source>
        <dbReference type="SAM" id="MobiDB-lite"/>
    </source>
</evidence>
<accession>A0A7J8N9J5</accession>
<sequence>MKSVTLSHGSHQASDCLPSLGASSAISSSVTFLAPHLVAQETSAEDASLQAEVEGSSRNGLNNIASAPLKEEEAVGFAFGPEVQPPKKMVNINDSRGGGSNQKNIKNGLT</sequence>
<reference evidence="2 3" key="1">
    <citation type="journal article" date="2019" name="Genome Biol. Evol.">
        <title>Insights into the evolution of the New World diploid cottons (Gossypium, subgenus Houzingenia) based on genome sequencing.</title>
        <authorList>
            <person name="Grover C.E."/>
            <person name="Arick M.A. 2nd"/>
            <person name="Thrash A."/>
            <person name="Conover J.L."/>
            <person name="Sanders W.S."/>
            <person name="Peterson D.G."/>
            <person name="Frelichowski J.E."/>
            <person name="Scheffler J.A."/>
            <person name="Scheffler B.E."/>
            <person name="Wendel J.F."/>
        </authorList>
    </citation>
    <scope>NUCLEOTIDE SEQUENCE [LARGE SCALE GENOMIC DNA]</scope>
    <source>
        <strain evidence="2">157</strain>
        <tissue evidence="2">Leaf</tissue>
    </source>
</reference>
<dbReference type="AlphaFoldDB" id="A0A7J8N9J5"/>
<dbReference type="EMBL" id="JABEZX010000013">
    <property type="protein sequence ID" value="MBA0573631.1"/>
    <property type="molecule type" value="Genomic_DNA"/>
</dbReference>
<feature type="region of interest" description="Disordered" evidence="1">
    <location>
        <begin position="81"/>
        <end position="110"/>
    </location>
</feature>
<evidence type="ECO:0000313" key="2">
    <source>
        <dbReference type="EMBL" id="MBA0573631.1"/>
    </source>
</evidence>
<protein>
    <submittedName>
        <fullName evidence="2">Uncharacterized protein</fullName>
    </submittedName>
</protein>
<gene>
    <name evidence="2" type="ORF">Golob_000896</name>
</gene>
<name>A0A7J8N9J5_9ROSI</name>
<keyword evidence="3" id="KW-1185">Reference proteome</keyword>